<dbReference type="Pfam" id="PF02566">
    <property type="entry name" value="OsmC"/>
    <property type="match status" value="1"/>
</dbReference>
<dbReference type="EMBL" id="JBHLTC010000018">
    <property type="protein sequence ID" value="MFC0625810.1"/>
    <property type="molecule type" value="Genomic_DNA"/>
</dbReference>
<evidence type="ECO:0000313" key="2">
    <source>
        <dbReference type="Proteomes" id="UP001589890"/>
    </source>
</evidence>
<reference evidence="1 2" key="1">
    <citation type="submission" date="2024-09" db="EMBL/GenBank/DDBJ databases">
        <authorList>
            <person name="Sun Q."/>
            <person name="Mori K."/>
        </authorList>
    </citation>
    <scope>NUCLEOTIDE SEQUENCE [LARGE SCALE GENOMIC DNA]</scope>
    <source>
        <strain evidence="1 2">CGMCC 1.15906</strain>
    </source>
</reference>
<comment type="caution">
    <text evidence="1">The sequence shown here is derived from an EMBL/GenBank/DDBJ whole genome shotgun (WGS) entry which is preliminary data.</text>
</comment>
<name>A0ABV6QMQ7_9ACTN</name>
<sequence length="140" mass="15181">MADTERSVSIQRTENSRYEATNVRGGKLSIGSGKDDDFTPVELLLAAIGACSAIDVDVVTSRRAEPDEFTVTVRGDKIRDEAGNRMENLAVAYTVRFPEGPEGDEAREALPRAAKMSHERLCTVSRTVEVGTPVTITVNP</sequence>
<keyword evidence="1" id="KW-0560">Oxidoreductase</keyword>
<dbReference type="PANTHER" id="PTHR34352">
    <property type="entry name" value="PROTEIN YHFA"/>
    <property type="match status" value="1"/>
</dbReference>
<proteinExistence type="predicted"/>
<keyword evidence="2" id="KW-1185">Reference proteome</keyword>
<dbReference type="PANTHER" id="PTHR34352:SF1">
    <property type="entry name" value="PROTEIN YHFA"/>
    <property type="match status" value="1"/>
</dbReference>
<dbReference type="RefSeq" id="WP_380048596.1">
    <property type="nucleotide sequence ID" value="NZ_JBHLTC010000018.1"/>
</dbReference>
<dbReference type="Gene3D" id="3.30.300.20">
    <property type="match status" value="1"/>
</dbReference>
<keyword evidence="1" id="KW-0575">Peroxidase</keyword>
<dbReference type="InterPro" id="IPR003718">
    <property type="entry name" value="OsmC/Ohr_fam"/>
</dbReference>
<accession>A0ABV6QMQ7</accession>
<gene>
    <name evidence="1" type="ORF">ACFFGN_17155</name>
</gene>
<dbReference type="InterPro" id="IPR036102">
    <property type="entry name" value="OsmC/Ohrsf"/>
</dbReference>
<dbReference type="Proteomes" id="UP001589890">
    <property type="component" value="Unassembled WGS sequence"/>
</dbReference>
<dbReference type="EC" id="1.11.1.-" evidence="1"/>
<evidence type="ECO:0000313" key="1">
    <source>
        <dbReference type="EMBL" id="MFC0625810.1"/>
    </source>
</evidence>
<dbReference type="SUPFAM" id="SSF82784">
    <property type="entry name" value="OsmC-like"/>
    <property type="match status" value="1"/>
</dbReference>
<dbReference type="GO" id="GO:0004601">
    <property type="term" value="F:peroxidase activity"/>
    <property type="evidence" value="ECO:0007669"/>
    <property type="project" value="UniProtKB-KW"/>
</dbReference>
<dbReference type="InterPro" id="IPR015946">
    <property type="entry name" value="KH_dom-like_a/b"/>
</dbReference>
<protein>
    <submittedName>
        <fullName evidence="1">OsmC family protein</fullName>
        <ecNumber evidence="1">1.11.1.-</ecNumber>
    </submittedName>
</protein>
<organism evidence="1 2">
    <name type="scientific">Kribbella deserti</name>
    <dbReference type="NCBI Taxonomy" id="1926257"/>
    <lineage>
        <taxon>Bacteria</taxon>
        <taxon>Bacillati</taxon>
        <taxon>Actinomycetota</taxon>
        <taxon>Actinomycetes</taxon>
        <taxon>Propionibacteriales</taxon>
        <taxon>Kribbellaceae</taxon>
        <taxon>Kribbella</taxon>
    </lineage>
</organism>